<feature type="binding site" evidence="12">
    <location>
        <position position="234"/>
    </location>
    <ligand>
        <name>Mg(2+)</name>
        <dbReference type="ChEBI" id="CHEBI:18420"/>
    </ligand>
</feature>
<evidence type="ECO:0000256" key="11">
    <source>
        <dbReference type="ARBA" id="ARBA00063570"/>
    </source>
</evidence>
<keyword evidence="12" id="KW-0496">Mitochondrion</keyword>
<dbReference type="GO" id="GO:0004776">
    <property type="term" value="F:succinate-CoA ligase (GDP-forming) activity"/>
    <property type="evidence" value="ECO:0007669"/>
    <property type="project" value="UniProtKB-EC"/>
</dbReference>
<dbReference type="InterPro" id="IPR013815">
    <property type="entry name" value="ATP_grasp_subdomain_1"/>
</dbReference>
<evidence type="ECO:0000256" key="9">
    <source>
        <dbReference type="ARBA" id="ARBA00052879"/>
    </source>
</evidence>
<keyword evidence="2 12" id="KW-0816">Tricarboxylic acid cycle</keyword>
<dbReference type="PROSITE" id="PS01217">
    <property type="entry name" value="SUCCINYL_COA_LIG_3"/>
    <property type="match status" value="1"/>
</dbReference>
<evidence type="ECO:0000256" key="8">
    <source>
        <dbReference type="ARBA" id="ARBA00022946"/>
    </source>
</evidence>
<dbReference type="Gene3D" id="3.30.470.20">
    <property type="entry name" value="ATP-grasp fold, B domain"/>
    <property type="match status" value="1"/>
</dbReference>
<keyword evidence="5 12" id="KW-0547">Nucleotide-binding</keyword>
<evidence type="ECO:0000313" key="15">
    <source>
        <dbReference type="EMBL" id="CAF0786860.1"/>
    </source>
</evidence>
<evidence type="ECO:0000256" key="12">
    <source>
        <dbReference type="HAMAP-Rule" id="MF_03219"/>
    </source>
</evidence>
<dbReference type="Proteomes" id="UP000663828">
    <property type="component" value="Unassembled WGS sequence"/>
</dbReference>
<accession>A0A813RYB3</accession>
<comment type="pathway">
    <text evidence="1 12">Carbohydrate metabolism; tricarboxylic acid cycle; succinate from succinyl-CoA (ligase route): step 1/1.</text>
</comment>
<dbReference type="UniPathway" id="UPA00223">
    <property type="reaction ID" value="UER00999"/>
</dbReference>
<feature type="binding site" evidence="12">
    <location>
        <position position="74"/>
    </location>
    <ligand>
        <name>ATP</name>
        <dbReference type="ChEBI" id="CHEBI:30616"/>
    </ligand>
</feature>
<comment type="catalytic activity">
    <reaction evidence="12">
        <text>succinate + ATP + CoA = succinyl-CoA + ADP + phosphate</text>
        <dbReference type="Rhea" id="RHEA:17661"/>
        <dbReference type="ChEBI" id="CHEBI:30031"/>
        <dbReference type="ChEBI" id="CHEBI:30616"/>
        <dbReference type="ChEBI" id="CHEBI:43474"/>
        <dbReference type="ChEBI" id="CHEBI:57287"/>
        <dbReference type="ChEBI" id="CHEBI:57292"/>
        <dbReference type="ChEBI" id="CHEBI:456216"/>
        <dbReference type="EC" id="6.2.1.5"/>
    </reaction>
</comment>
<proteinExistence type="inferred from homology"/>
<evidence type="ECO:0000256" key="3">
    <source>
        <dbReference type="ARBA" id="ARBA00022598"/>
    </source>
</evidence>
<name>A0A813RYB3_ADIRI</name>
<dbReference type="InterPro" id="IPR017866">
    <property type="entry name" value="Succ-CoA_synthase_bsu_CS"/>
</dbReference>
<feature type="binding site" evidence="12">
    <location>
        <position position="299"/>
    </location>
    <ligand>
        <name>substrate</name>
        <note>ligand shared with subunit alpha</note>
    </ligand>
</feature>
<dbReference type="NCBIfam" id="NF001913">
    <property type="entry name" value="PRK00696.1"/>
    <property type="match status" value="1"/>
</dbReference>
<dbReference type="PROSITE" id="PS50975">
    <property type="entry name" value="ATP_GRASP"/>
    <property type="match status" value="1"/>
</dbReference>
<organism evidence="15 17">
    <name type="scientific">Adineta ricciae</name>
    <name type="common">Rotifer</name>
    <dbReference type="NCBI Taxonomy" id="249248"/>
    <lineage>
        <taxon>Eukaryota</taxon>
        <taxon>Metazoa</taxon>
        <taxon>Spiralia</taxon>
        <taxon>Gnathifera</taxon>
        <taxon>Rotifera</taxon>
        <taxon>Eurotatoria</taxon>
        <taxon>Bdelloidea</taxon>
        <taxon>Adinetida</taxon>
        <taxon>Adinetidae</taxon>
        <taxon>Adineta</taxon>
    </lineage>
</organism>
<evidence type="ECO:0000256" key="10">
    <source>
        <dbReference type="ARBA" id="ARBA00053833"/>
    </source>
</evidence>
<dbReference type="PANTHER" id="PTHR11815">
    <property type="entry name" value="SUCCINYL-COA SYNTHETASE BETA CHAIN"/>
    <property type="match status" value="1"/>
</dbReference>
<evidence type="ECO:0000256" key="1">
    <source>
        <dbReference type="ARBA" id="ARBA00005064"/>
    </source>
</evidence>
<dbReference type="SUPFAM" id="SSF52210">
    <property type="entry name" value="Succinyl-CoA synthetase domains"/>
    <property type="match status" value="1"/>
</dbReference>
<dbReference type="EMBL" id="CAJNOJ010000090">
    <property type="protein sequence ID" value="CAF1083268.1"/>
    <property type="molecule type" value="Genomic_DNA"/>
</dbReference>
<dbReference type="GO" id="GO:0000287">
    <property type="term" value="F:magnesium ion binding"/>
    <property type="evidence" value="ECO:0007669"/>
    <property type="project" value="UniProtKB-UniRule"/>
</dbReference>
<comment type="function">
    <text evidence="10">GTP-specific succinyl-CoA synthetase functions in the citric acid cycle (TCA), coupling the hydrolysis of succinyl-CoA to the synthesis of GTP and thus represents the only step of substrate-level phosphorylation in the TCA. The beta subunit provides nucleotide specificity of the enzyme and binds the substrate succinate, while the binding sites for coenzyme A and phosphate are found in the alpha subunit.</text>
</comment>
<evidence type="ECO:0000313" key="17">
    <source>
        <dbReference type="Proteomes" id="UP000663828"/>
    </source>
</evidence>
<dbReference type="PANTHER" id="PTHR11815:SF1">
    <property type="entry name" value="SUCCINATE--COA LIGASE [ADP-FORMING] SUBUNIT BETA, MITOCHONDRIAL"/>
    <property type="match status" value="1"/>
</dbReference>
<keyword evidence="3 12" id="KW-0436">Ligase</keyword>
<dbReference type="GO" id="GO:0005739">
    <property type="term" value="C:mitochondrion"/>
    <property type="evidence" value="ECO:0007669"/>
    <property type="project" value="UniProtKB-SubCell"/>
</dbReference>
<dbReference type="Pfam" id="PF08442">
    <property type="entry name" value="ATP-grasp_2"/>
    <property type="match status" value="1"/>
</dbReference>
<dbReference type="GO" id="GO:0006099">
    <property type="term" value="P:tricarboxylic acid cycle"/>
    <property type="evidence" value="ECO:0007669"/>
    <property type="project" value="UniProtKB-UniRule"/>
</dbReference>
<evidence type="ECO:0000256" key="4">
    <source>
        <dbReference type="ARBA" id="ARBA00022723"/>
    </source>
</evidence>
<dbReference type="Pfam" id="PF00549">
    <property type="entry name" value="Ligase_CoA"/>
    <property type="match status" value="1"/>
</dbReference>
<dbReference type="InterPro" id="IPR005809">
    <property type="entry name" value="Succ_CoA_ligase-like_bsu"/>
</dbReference>
<dbReference type="GO" id="GO:0006104">
    <property type="term" value="P:succinyl-CoA metabolic process"/>
    <property type="evidence" value="ECO:0007669"/>
    <property type="project" value="TreeGrafter"/>
</dbReference>
<gene>
    <name evidence="16" type="ORF">EDS130_LOCUS19087</name>
    <name evidence="15" type="ORF">XAT740_LOCUS2275</name>
</gene>
<evidence type="ECO:0000313" key="16">
    <source>
        <dbReference type="EMBL" id="CAF1083268.1"/>
    </source>
</evidence>
<evidence type="ECO:0000256" key="7">
    <source>
        <dbReference type="ARBA" id="ARBA00022842"/>
    </source>
</evidence>
<comment type="subcellular location">
    <subcellularLocation>
        <location evidence="12">Mitochondrion</location>
    </subcellularLocation>
</comment>
<keyword evidence="8" id="KW-0809">Transit peptide</keyword>
<evidence type="ECO:0000259" key="14">
    <source>
        <dbReference type="PROSITE" id="PS50975"/>
    </source>
</evidence>
<feature type="binding site" evidence="12">
    <location>
        <begin position="356"/>
        <end position="358"/>
    </location>
    <ligand>
        <name>substrate</name>
        <note>ligand shared with subunit alpha</note>
    </ligand>
</feature>
<dbReference type="FunFam" id="3.30.470.20:FF:000002">
    <property type="entry name" value="Succinate--CoA ligase [ADP-forming] subunit beta"/>
    <property type="match status" value="1"/>
</dbReference>
<comment type="function">
    <text evidence="12">Succinyl-CoA synthetase functions in the citric acid cycle (TCA), coupling the hydrolysis of succinyl-CoA to the synthesis of ATP and thus represents the only step of substrate-level phosphorylation in the TCA. The beta subunit provides nucleotide specificity of the enzyme and binds the substrate succinate, while the binding sites for coenzyme A and phosphate are found in the alpha subunit.</text>
</comment>
<feature type="domain" description="ATP-grasp" evidence="14">
    <location>
        <begin position="36"/>
        <end position="264"/>
    </location>
</feature>
<dbReference type="FunFam" id="3.30.1490.20:FF:000004">
    <property type="entry name" value="Succinate--CoA ligase [ADP-forming] subunit beta, mitochondrial"/>
    <property type="match status" value="1"/>
</dbReference>
<evidence type="ECO:0000256" key="2">
    <source>
        <dbReference type="ARBA" id="ARBA00022532"/>
    </source>
</evidence>
<dbReference type="AlphaFoldDB" id="A0A813RYB3"/>
<dbReference type="GO" id="GO:0005524">
    <property type="term" value="F:ATP binding"/>
    <property type="evidence" value="ECO:0007669"/>
    <property type="project" value="UniProtKB-UniRule"/>
</dbReference>
<dbReference type="EC" id="6.2.1.5" evidence="12"/>
<comment type="caution">
    <text evidence="15">The sequence shown here is derived from an EMBL/GenBank/DDBJ whole genome shotgun (WGS) entry which is preliminary data.</text>
</comment>
<comment type="subunit">
    <text evidence="11">Heterodimer of an alpha and a beta subunit. The beta subunit determines specificity for GTP.</text>
</comment>
<comment type="cofactor">
    <cofactor evidence="12">
        <name>Mg(2+)</name>
        <dbReference type="ChEBI" id="CHEBI:18420"/>
    </cofactor>
    <text evidence="12">Binds 1 Mg(2+) ion per subunit.</text>
</comment>
<keyword evidence="7 12" id="KW-0460">Magnesium</keyword>
<keyword evidence="4 12" id="KW-0479">Metal-binding</keyword>
<feature type="binding site" evidence="12">
    <location>
        <position position="142"/>
    </location>
    <ligand>
        <name>ATP</name>
        <dbReference type="ChEBI" id="CHEBI:30616"/>
    </ligand>
</feature>
<evidence type="ECO:0000256" key="13">
    <source>
        <dbReference type="RuleBase" id="RU361258"/>
    </source>
</evidence>
<comment type="similarity">
    <text evidence="12 13">Belongs to the succinate/malate CoA ligase beta subunit family.</text>
</comment>
<dbReference type="GO" id="GO:0042709">
    <property type="term" value="C:succinate-CoA ligase complex"/>
    <property type="evidence" value="ECO:0007669"/>
    <property type="project" value="TreeGrafter"/>
</dbReference>
<dbReference type="PIRSF" id="PIRSF001554">
    <property type="entry name" value="SucCS_beta"/>
    <property type="match status" value="1"/>
</dbReference>
<evidence type="ECO:0000256" key="6">
    <source>
        <dbReference type="ARBA" id="ARBA00022840"/>
    </source>
</evidence>
<dbReference type="EMBL" id="CAJNOR010000077">
    <property type="protein sequence ID" value="CAF0786860.1"/>
    <property type="molecule type" value="Genomic_DNA"/>
</dbReference>
<comment type="catalytic activity">
    <reaction evidence="9">
        <text>GTP + succinate + CoA = succinyl-CoA + GDP + phosphate</text>
        <dbReference type="Rhea" id="RHEA:22120"/>
        <dbReference type="ChEBI" id="CHEBI:30031"/>
        <dbReference type="ChEBI" id="CHEBI:37565"/>
        <dbReference type="ChEBI" id="CHEBI:43474"/>
        <dbReference type="ChEBI" id="CHEBI:57287"/>
        <dbReference type="ChEBI" id="CHEBI:57292"/>
        <dbReference type="ChEBI" id="CHEBI:58189"/>
        <dbReference type="EC" id="6.2.1.4"/>
    </reaction>
</comment>
<dbReference type="InterPro" id="IPR011761">
    <property type="entry name" value="ATP-grasp"/>
</dbReference>
<evidence type="ECO:0000256" key="5">
    <source>
        <dbReference type="ARBA" id="ARBA00022741"/>
    </source>
</evidence>
<dbReference type="GO" id="GO:0004775">
    <property type="term" value="F:succinate-CoA ligase (ADP-forming) activity"/>
    <property type="evidence" value="ECO:0007669"/>
    <property type="project" value="UniProtKB-UniRule"/>
</dbReference>
<dbReference type="Gene3D" id="3.40.50.261">
    <property type="entry name" value="Succinyl-CoA synthetase domains"/>
    <property type="match status" value="1"/>
</dbReference>
<dbReference type="OrthoDB" id="1552at2759"/>
<dbReference type="HAMAP" id="MF_00558">
    <property type="entry name" value="Succ_CoA_beta"/>
    <property type="match status" value="1"/>
</dbReference>
<protein>
    <recommendedName>
        <fullName evidence="12">Succinate--CoA ligase [ADP-forming] subunit beta, mitochondrial</fullName>
        <ecNumber evidence="12">6.2.1.5</ecNumber>
    </recommendedName>
    <alternativeName>
        <fullName evidence="12">Succinyl-CoA synthetase beta chain</fullName>
        <shortName evidence="12">SCS-beta</shortName>
    </alternativeName>
</protein>
<feature type="binding site" evidence="12">
    <location>
        <position position="248"/>
    </location>
    <ligand>
        <name>Mg(2+)</name>
        <dbReference type="ChEBI" id="CHEBI:18420"/>
    </ligand>
</feature>
<dbReference type="SUPFAM" id="SSF56059">
    <property type="entry name" value="Glutathione synthetase ATP-binding domain-like"/>
    <property type="match status" value="1"/>
</dbReference>
<sequence length="439" mass="48136">MAFLRNSLLKLIPTPTKSIFASQKRFYLLLHEYVSMGLLEGAGIRVPKYRLAETADQAYKIAASQELGNDLVIKAQILAGGRGKGTFDTGLKGGVKMTYSPDEVKQISSKMLGHRLYTKQTGREGKPVSKLILCEKLFTRREYYFALALERRFGGPVLITSTQGGTNIEEIAMEHPEAIIHHPIDIHTGLERKDALSIAERLGFRNEALEEAAETMMKLYKLFISKDIILLEINPLTEGADGKIYCMDCKINVDPNSEFRQHAVFEQKDNSQDDWRDIKAEESNLNYIGLDGEIGCLVNGAGLAMATMDIIKLHGGNPANFLDVGGGASAAQVKNAFELITADPRVQAVFVNIFGGIMRCDVIAQGIVAAAKELKLTIPIVVRLQGTRVDDAKAIIATSQFKILPCDDLDDGARLVVKLAQIVSLARSASIAVQFELPI</sequence>
<dbReference type="InterPro" id="IPR005811">
    <property type="entry name" value="SUCC_ACL_C"/>
</dbReference>
<feature type="binding site" evidence="12">
    <location>
        <begin position="81"/>
        <end position="83"/>
    </location>
    <ligand>
        <name>ATP</name>
        <dbReference type="ChEBI" id="CHEBI:30616"/>
    </ligand>
</feature>
<dbReference type="Proteomes" id="UP000663852">
    <property type="component" value="Unassembled WGS sequence"/>
</dbReference>
<dbReference type="InterPro" id="IPR016102">
    <property type="entry name" value="Succinyl-CoA_synth-like"/>
</dbReference>
<keyword evidence="17" id="KW-1185">Reference proteome</keyword>
<reference evidence="15" key="1">
    <citation type="submission" date="2021-02" db="EMBL/GenBank/DDBJ databases">
        <authorList>
            <person name="Nowell W R."/>
        </authorList>
    </citation>
    <scope>NUCLEOTIDE SEQUENCE</scope>
</reference>
<dbReference type="InterPro" id="IPR013650">
    <property type="entry name" value="ATP-grasp_succ-CoA_synth-type"/>
</dbReference>
<dbReference type="NCBIfam" id="TIGR01016">
    <property type="entry name" value="sucCoAbeta"/>
    <property type="match status" value="1"/>
</dbReference>
<dbReference type="FunFam" id="3.40.50.261:FF:000001">
    <property type="entry name" value="Succinate--CoA ligase [ADP-forming] subunit beta"/>
    <property type="match status" value="1"/>
</dbReference>
<keyword evidence="6 12" id="KW-0067">ATP-binding</keyword>
<dbReference type="Gene3D" id="3.30.1490.20">
    <property type="entry name" value="ATP-grasp fold, A domain"/>
    <property type="match status" value="1"/>
</dbReference>